<name>A0ABT8Y967_9SPHN</name>
<proteinExistence type="predicted"/>
<accession>A0ABT8Y967</accession>
<dbReference type="EMBL" id="JAUOTP010000004">
    <property type="protein sequence ID" value="MDO6414872.1"/>
    <property type="molecule type" value="Genomic_DNA"/>
</dbReference>
<feature type="transmembrane region" description="Helical" evidence="1">
    <location>
        <begin position="145"/>
        <end position="169"/>
    </location>
</feature>
<protein>
    <submittedName>
        <fullName evidence="3">PilZ domain-containing protein</fullName>
    </submittedName>
</protein>
<evidence type="ECO:0000313" key="3">
    <source>
        <dbReference type="EMBL" id="MDO6414872.1"/>
    </source>
</evidence>
<reference evidence="3" key="1">
    <citation type="submission" date="2023-07" db="EMBL/GenBank/DDBJ databases">
        <authorList>
            <person name="Kim M."/>
        </authorList>
    </citation>
    <scope>NUCLEOTIDE SEQUENCE</scope>
    <source>
        <strain evidence="3">BIUV-7</strain>
    </source>
</reference>
<dbReference type="Pfam" id="PF07238">
    <property type="entry name" value="PilZ"/>
    <property type="match status" value="1"/>
</dbReference>
<dbReference type="SUPFAM" id="SSF141371">
    <property type="entry name" value="PilZ domain-like"/>
    <property type="match status" value="1"/>
</dbReference>
<keyword evidence="1" id="KW-0812">Transmembrane</keyword>
<keyword evidence="4" id="KW-1185">Reference proteome</keyword>
<keyword evidence="1" id="KW-0472">Membrane</keyword>
<evidence type="ECO:0000256" key="1">
    <source>
        <dbReference type="SAM" id="Phobius"/>
    </source>
</evidence>
<feature type="domain" description="PilZ" evidence="2">
    <location>
        <begin position="24"/>
        <end position="105"/>
    </location>
</feature>
<comment type="caution">
    <text evidence="3">The sequence shown here is derived from an EMBL/GenBank/DDBJ whole genome shotgun (WGS) entry which is preliminary data.</text>
</comment>
<gene>
    <name evidence="3" type="ORF">Q4F19_10815</name>
</gene>
<keyword evidence="1" id="KW-1133">Transmembrane helix</keyword>
<dbReference type="Proteomes" id="UP001169764">
    <property type="component" value="Unassembled WGS sequence"/>
</dbReference>
<dbReference type="InterPro" id="IPR009875">
    <property type="entry name" value="PilZ_domain"/>
</dbReference>
<evidence type="ECO:0000313" key="4">
    <source>
        <dbReference type="Proteomes" id="UP001169764"/>
    </source>
</evidence>
<sequence length="171" mass="18781">MIAEGDRAVPFLAKLDLDAGSDARRSRRFLANRLDGMLVGKDRRFDIIIHNISETGFLAEFSSELRPGDTVRLQLARIGFVDARVVRKRGLGHGCQFLTPVPADIVQETIAASLSFAETASRSEPLTPEEAEKQGYRRRAKRERLGALILLACTLLAVVILAAALIRILTA</sequence>
<evidence type="ECO:0000259" key="2">
    <source>
        <dbReference type="Pfam" id="PF07238"/>
    </source>
</evidence>
<organism evidence="3 4">
    <name type="scientific">Sphingomonas natans</name>
    <dbReference type="NCBI Taxonomy" id="3063330"/>
    <lineage>
        <taxon>Bacteria</taxon>
        <taxon>Pseudomonadati</taxon>
        <taxon>Pseudomonadota</taxon>
        <taxon>Alphaproteobacteria</taxon>
        <taxon>Sphingomonadales</taxon>
        <taxon>Sphingomonadaceae</taxon>
        <taxon>Sphingomonas</taxon>
    </lineage>
</organism>